<dbReference type="InterPro" id="IPR051801">
    <property type="entry name" value="GH28_Enzymes"/>
</dbReference>
<comment type="caution">
    <text evidence="6">The sequence shown here is derived from an EMBL/GenBank/DDBJ whole genome shotgun (WGS) entry which is preliminary data.</text>
</comment>
<reference evidence="6 7" key="1">
    <citation type="submission" date="2020-10" db="EMBL/GenBank/DDBJ databases">
        <title>The Coptis chinensis genome and diversification of protoberbering-type alkaloids.</title>
        <authorList>
            <person name="Wang B."/>
            <person name="Shu S."/>
            <person name="Song C."/>
            <person name="Liu Y."/>
        </authorList>
    </citation>
    <scope>NUCLEOTIDE SEQUENCE [LARGE SCALE GENOMIC DNA]</scope>
    <source>
        <strain evidence="6">HL-2020</strain>
        <tissue evidence="6">Leaf</tissue>
    </source>
</reference>
<evidence type="ECO:0000313" key="6">
    <source>
        <dbReference type="EMBL" id="KAF9589460.1"/>
    </source>
</evidence>
<accession>A0A835GXS6</accession>
<comment type="similarity">
    <text evidence="1 4">Belongs to the glycosyl hydrolase 28 family.</text>
</comment>
<name>A0A835GXS6_9MAGN</name>
<evidence type="ECO:0000313" key="7">
    <source>
        <dbReference type="Proteomes" id="UP000631114"/>
    </source>
</evidence>
<dbReference type="GO" id="GO:0005975">
    <property type="term" value="P:carbohydrate metabolic process"/>
    <property type="evidence" value="ECO:0007669"/>
    <property type="project" value="InterPro"/>
</dbReference>
<evidence type="ECO:0000256" key="1">
    <source>
        <dbReference type="ARBA" id="ARBA00008834"/>
    </source>
</evidence>
<dbReference type="Pfam" id="PF00295">
    <property type="entry name" value="Glyco_hydro_28"/>
    <property type="match status" value="1"/>
</dbReference>
<organism evidence="6 7">
    <name type="scientific">Coptis chinensis</name>
    <dbReference type="NCBI Taxonomy" id="261450"/>
    <lineage>
        <taxon>Eukaryota</taxon>
        <taxon>Viridiplantae</taxon>
        <taxon>Streptophyta</taxon>
        <taxon>Embryophyta</taxon>
        <taxon>Tracheophyta</taxon>
        <taxon>Spermatophyta</taxon>
        <taxon>Magnoliopsida</taxon>
        <taxon>Ranunculales</taxon>
        <taxon>Ranunculaceae</taxon>
        <taxon>Coptidoideae</taxon>
        <taxon>Coptis</taxon>
    </lineage>
</organism>
<evidence type="ECO:0000259" key="5">
    <source>
        <dbReference type="Pfam" id="PF07526"/>
    </source>
</evidence>
<evidence type="ECO:0000256" key="3">
    <source>
        <dbReference type="ARBA" id="ARBA00023295"/>
    </source>
</evidence>
<keyword evidence="7" id="KW-1185">Reference proteome</keyword>
<keyword evidence="2 4" id="KW-0378">Hydrolase</keyword>
<dbReference type="PANTHER" id="PTHR31339">
    <property type="entry name" value="PECTIN LYASE-RELATED"/>
    <property type="match status" value="1"/>
</dbReference>
<dbReference type="PANTHER" id="PTHR31339:SF12">
    <property type="entry name" value="ENDO-POLYGALACTURONASE-LIKE PROTEIN"/>
    <property type="match status" value="1"/>
</dbReference>
<sequence>MEELVSSFEVAAGLGPAKSYTALALQAMSRHFCSLREAIITPIRLAKGQSSQDLPRPHSGLSQLSLFDQGTRRNGASLQELEMIRNQRQSWRPTRGLPETSDGILRAWLFEHFLHCTHSCSNVLIEDCFIVSGDYCISLKSGWDQYGIKVGIPTEHVIIRRLTCISPDSALIALGSEMSGGVQDIRIEDTVVINTQSGIRIKTAIGRGGYVKDIFNPLK</sequence>
<feature type="domain" description="POX" evidence="5">
    <location>
        <begin position="1"/>
        <end position="39"/>
    </location>
</feature>
<dbReference type="EMBL" id="JADFTS010000009">
    <property type="protein sequence ID" value="KAF9589460.1"/>
    <property type="molecule type" value="Genomic_DNA"/>
</dbReference>
<dbReference type="Proteomes" id="UP000631114">
    <property type="component" value="Unassembled WGS sequence"/>
</dbReference>
<dbReference type="InterPro" id="IPR012334">
    <property type="entry name" value="Pectin_lyas_fold"/>
</dbReference>
<protein>
    <recommendedName>
        <fullName evidence="5">POX domain-containing protein</fullName>
    </recommendedName>
</protein>
<dbReference type="OrthoDB" id="10056939at2759"/>
<dbReference type="AlphaFoldDB" id="A0A835GXS6"/>
<dbReference type="Gene3D" id="2.160.20.10">
    <property type="entry name" value="Single-stranded right-handed beta-helix, Pectin lyase-like"/>
    <property type="match status" value="1"/>
</dbReference>
<evidence type="ECO:0000256" key="4">
    <source>
        <dbReference type="RuleBase" id="RU361169"/>
    </source>
</evidence>
<dbReference type="SUPFAM" id="SSF51126">
    <property type="entry name" value="Pectin lyase-like"/>
    <property type="match status" value="1"/>
</dbReference>
<dbReference type="Pfam" id="PF07526">
    <property type="entry name" value="POX"/>
    <property type="match status" value="1"/>
</dbReference>
<dbReference type="InterPro" id="IPR000743">
    <property type="entry name" value="Glyco_hydro_28"/>
</dbReference>
<gene>
    <name evidence="6" type="ORF">IFM89_023875</name>
</gene>
<dbReference type="InterPro" id="IPR006563">
    <property type="entry name" value="POX_dom"/>
</dbReference>
<evidence type="ECO:0000256" key="2">
    <source>
        <dbReference type="ARBA" id="ARBA00022801"/>
    </source>
</evidence>
<proteinExistence type="inferred from homology"/>
<keyword evidence="3 4" id="KW-0326">Glycosidase</keyword>
<dbReference type="GO" id="GO:0004650">
    <property type="term" value="F:polygalacturonase activity"/>
    <property type="evidence" value="ECO:0007669"/>
    <property type="project" value="InterPro"/>
</dbReference>
<dbReference type="InterPro" id="IPR011050">
    <property type="entry name" value="Pectin_lyase_fold/virulence"/>
</dbReference>